<dbReference type="EMBL" id="GBRH01276568">
    <property type="protein sequence ID" value="JAD21327.1"/>
    <property type="molecule type" value="Transcribed_RNA"/>
</dbReference>
<organism evidence="1">
    <name type="scientific">Arundo donax</name>
    <name type="common">Giant reed</name>
    <name type="synonym">Donax arundinaceus</name>
    <dbReference type="NCBI Taxonomy" id="35708"/>
    <lineage>
        <taxon>Eukaryota</taxon>
        <taxon>Viridiplantae</taxon>
        <taxon>Streptophyta</taxon>
        <taxon>Embryophyta</taxon>
        <taxon>Tracheophyta</taxon>
        <taxon>Spermatophyta</taxon>
        <taxon>Magnoliopsida</taxon>
        <taxon>Liliopsida</taxon>
        <taxon>Poales</taxon>
        <taxon>Poaceae</taxon>
        <taxon>PACMAD clade</taxon>
        <taxon>Arundinoideae</taxon>
        <taxon>Arundineae</taxon>
        <taxon>Arundo</taxon>
    </lineage>
</organism>
<protein>
    <submittedName>
        <fullName evidence="1">Uncharacterized protein</fullName>
    </submittedName>
</protein>
<name>A0A0A8YDX7_ARUDO</name>
<accession>A0A0A8YDX7</accession>
<proteinExistence type="predicted"/>
<reference evidence="1" key="1">
    <citation type="submission" date="2014-09" db="EMBL/GenBank/DDBJ databases">
        <authorList>
            <person name="Magalhaes I.L.F."/>
            <person name="Oliveira U."/>
            <person name="Santos F.R."/>
            <person name="Vidigal T.H.D.A."/>
            <person name="Brescovit A.D."/>
            <person name="Santos A.J."/>
        </authorList>
    </citation>
    <scope>NUCLEOTIDE SEQUENCE</scope>
    <source>
        <tissue evidence="1">Shoot tissue taken approximately 20 cm above the soil surface</tissue>
    </source>
</reference>
<sequence>MKHNSILTRQILQTTYGYKLTRSLHSAI</sequence>
<dbReference type="AlphaFoldDB" id="A0A0A8YDX7"/>
<evidence type="ECO:0000313" key="1">
    <source>
        <dbReference type="EMBL" id="JAD21327.1"/>
    </source>
</evidence>
<reference evidence="1" key="2">
    <citation type="journal article" date="2015" name="Data Brief">
        <title>Shoot transcriptome of the giant reed, Arundo donax.</title>
        <authorList>
            <person name="Barrero R.A."/>
            <person name="Guerrero F.D."/>
            <person name="Moolhuijzen P."/>
            <person name="Goolsby J.A."/>
            <person name="Tidwell J."/>
            <person name="Bellgard S.E."/>
            <person name="Bellgard M.I."/>
        </authorList>
    </citation>
    <scope>NUCLEOTIDE SEQUENCE</scope>
    <source>
        <tissue evidence="1">Shoot tissue taken approximately 20 cm above the soil surface</tissue>
    </source>
</reference>